<proteinExistence type="inferred from homology"/>
<dbReference type="InParanoid" id="A0A158NGE8"/>
<feature type="transmembrane region" description="Helical" evidence="10">
    <location>
        <begin position="300"/>
        <end position="322"/>
    </location>
</feature>
<accession>A0A158NGE8</accession>
<feature type="transmembrane region" description="Helical" evidence="10">
    <location>
        <begin position="270"/>
        <end position="294"/>
    </location>
</feature>
<dbReference type="GO" id="GO:0007165">
    <property type="term" value="P:signal transduction"/>
    <property type="evidence" value="ECO:0007669"/>
    <property type="project" value="UniProtKB-KW"/>
</dbReference>
<keyword evidence="2" id="KW-1003">Cell membrane</keyword>
<keyword evidence="6 10" id="KW-1133">Transmembrane helix</keyword>
<dbReference type="Proteomes" id="UP000005205">
    <property type="component" value="Unassembled WGS sequence"/>
</dbReference>
<feature type="transmembrane region" description="Helical" evidence="10">
    <location>
        <begin position="187"/>
        <end position="209"/>
    </location>
</feature>
<dbReference type="EnsemblMetazoa" id="XM_012201216.1">
    <property type="protein sequence ID" value="XP_012056606.1"/>
    <property type="gene ID" value="LOC105619696"/>
</dbReference>
<evidence type="ECO:0000313" key="11">
    <source>
        <dbReference type="EnsemblMetazoa" id="XP_012056606.1"/>
    </source>
</evidence>
<dbReference type="Pfam" id="PF02949">
    <property type="entry name" value="7tm_6"/>
    <property type="match status" value="1"/>
</dbReference>
<evidence type="ECO:0000256" key="1">
    <source>
        <dbReference type="ARBA" id="ARBA00004651"/>
    </source>
</evidence>
<reference evidence="11" key="2">
    <citation type="submission" date="2016-04" db="UniProtKB">
        <authorList>
            <consortium name="EnsemblMetazoa"/>
        </authorList>
    </citation>
    <scope>IDENTIFICATION</scope>
</reference>
<dbReference type="GO" id="GO:0005886">
    <property type="term" value="C:plasma membrane"/>
    <property type="evidence" value="ECO:0007669"/>
    <property type="project" value="UniProtKB-SubCell"/>
</dbReference>
<keyword evidence="5 10" id="KW-0552">Olfaction</keyword>
<comment type="subcellular location">
    <subcellularLocation>
        <location evidence="1 10">Cell membrane</location>
        <topology evidence="1 10">Multi-pass membrane protein</topology>
    </subcellularLocation>
</comment>
<keyword evidence="12" id="KW-1185">Reference proteome</keyword>
<keyword evidence="9 10" id="KW-0807">Transducer</keyword>
<dbReference type="InterPro" id="IPR004117">
    <property type="entry name" value="7tm6_olfct_rcpt"/>
</dbReference>
<gene>
    <name evidence="11" type="primary">105619696</name>
</gene>
<dbReference type="PANTHER" id="PTHR21137:SF3">
    <property type="entry name" value="ODORANT RECEPTOR 30A-RELATED"/>
    <property type="match status" value="1"/>
</dbReference>
<comment type="similarity">
    <text evidence="10">Belongs to the insect chemoreceptor superfamily. Heteromeric odorant receptor channel (TC 1.A.69) family.</text>
</comment>
<organism evidence="11 12">
    <name type="scientific">Atta cephalotes</name>
    <name type="common">Leafcutter ant</name>
    <dbReference type="NCBI Taxonomy" id="12957"/>
    <lineage>
        <taxon>Eukaryota</taxon>
        <taxon>Metazoa</taxon>
        <taxon>Ecdysozoa</taxon>
        <taxon>Arthropoda</taxon>
        <taxon>Hexapoda</taxon>
        <taxon>Insecta</taxon>
        <taxon>Pterygota</taxon>
        <taxon>Neoptera</taxon>
        <taxon>Endopterygota</taxon>
        <taxon>Hymenoptera</taxon>
        <taxon>Apocrita</taxon>
        <taxon>Aculeata</taxon>
        <taxon>Formicoidea</taxon>
        <taxon>Formicidae</taxon>
        <taxon>Myrmicinae</taxon>
        <taxon>Atta</taxon>
    </lineage>
</organism>
<feature type="transmembrane region" description="Helical" evidence="10">
    <location>
        <begin position="369"/>
        <end position="395"/>
    </location>
</feature>
<feature type="transmembrane region" description="Helical" evidence="10">
    <location>
        <begin position="35"/>
        <end position="53"/>
    </location>
</feature>
<sequence length="403" mass="46373">MKNVKKDKFLSIRLVRFLMRVTGFWPAESKTEKRLLNGILSYTICISSISLWLEATEIYLGKGDFYALTYTACSSMPVVIIMLKIIFFLRYRKELLNMLKYTQDNFWYAQYDEYGSKILEKINKKGLILMCTFIFFVQGTVCTYILTPILENIGKNESDRILPFNVWIGTISTIVSPNFEIMFTVEISALIHCGICFCCFDNLLGLLNLHTAGQFKILQHRLRSILMRVERTGSVRLFNEKQKQKVYEKLRECVILHHELIWYSEKMEQIFMYSTLCQLLVSGIMLCVAGFQVFLARGTLIRRLIFIAHTNGCFVQLFVVTLTATDLMNESRAVGDAAYNANWQVLSHEENRGVRTAVLMIMMRSARACSISAGGFFPVSLETFMAVLSTAASYFTLLRKFVE</sequence>
<keyword evidence="8 10" id="KW-0675">Receptor</keyword>
<evidence type="ECO:0000313" key="12">
    <source>
        <dbReference type="Proteomes" id="UP000005205"/>
    </source>
</evidence>
<dbReference type="EMBL" id="ADTU01014861">
    <property type="status" value="NOT_ANNOTATED_CDS"/>
    <property type="molecule type" value="Genomic_DNA"/>
</dbReference>
<evidence type="ECO:0000256" key="7">
    <source>
        <dbReference type="ARBA" id="ARBA00023136"/>
    </source>
</evidence>
<evidence type="ECO:0000256" key="8">
    <source>
        <dbReference type="ARBA" id="ARBA00023170"/>
    </source>
</evidence>
<evidence type="ECO:0000256" key="4">
    <source>
        <dbReference type="ARBA" id="ARBA00022692"/>
    </source>
</evidence>
<keyword evidence="4 10" id="KW-0812">Transmembrane</keyword>
<keyword evidence="3 10" id="KW-0716">Sensory transduction</keyword>
<name>A0A158NGE8_ATTCE</name>
<reference evidence="12" key="1">
    <citation type="journal article" date="2011" name="PLoS Genet.">
        <title>The genome sequence of the leaf-cutter ant Atta cephalotes reveals insights into its obligate symbiotic lifestyle.</title>
        <authorList>
            <person name="Suen G."/>
            <person name="Teiling C."/>
            <person name="Li L."/>
            <person name="Holt C."/>
            <person name="Abouheif E."/>
            <person name="Bornberg-Bauer E."/>
            <person name="Bouffard P."/>
            <person name="Caldera E.J."/>
            <person name="Cash E."/>
            <person name="Cavanaugh A."/>
            <person name="Denas O."/>
            <person name="Elhaik E."/>
            <person name="Fave M.J."/>
            <person name="Gadau J."/>
            <person name="Gibson J.D."/>
            <person name="Graur D."/>
            <person name="Grubbs K.J."/>
            <person name="Hagen D.E."/>
            <person name="Harkins T.T."/>
            <person name="Helmkampf M."/>
            <person name="Hu H."/>
            <person name="Johnson B.R."/>
            <person name="Kim J."/>
            <person name="Marsh S.E."/>
            <person name="Moeller J.A."/>
            <person name="Munoz-Torres M.C."/>
            <person name="Murphy M.C."/>
            <person name="Naughton M.C."/>
            <person name="Nigam S."/>
            <person name="Overson R."/>
            <person name="Rajakumar R."/>
            <person name="Reese J.T."/>
            <person name="Scott J.J."/>
            <person name="Smith C.R."/>
            <person name="Tao S."/>
            <person name="Tsutsui N.D."/>
            <person name="Viljakainen L."/>
            <person name="Wissler L."/>
            <person name="Yandell M.D."/>
            <person name="Zimmer F."/>
            <person name="Taylor J."/>
            <person name="Slater S.C."/>
            <person name="Clifton S.W."/>
            <person name="Warren W.C."/>
            <person name="Elsik C.G."/>
            <person name="Smith C.D."/>
            <person name="Weinstock G.M."/>
            <person name="Gerardo N.M."/>
            <person name="Currie C.R."/>
        </authorList>
    </citation>
    <scope>NUCLEOTIDE SEQUENCE [LARGE SCALE GENOMIC DNA]</scope>
</reference>
<keyword evidence="7 10" id="KW-0472">Membrane</keyword>
<feature type="transmembrane region" description="Helical" evidence="10">
    <location>
        <begin position="127"/>
        <end position="146"/>
    </location>
</feature>
<feature type="transmembrane region" description="Helical" evidence="10">
    <location>
        <begin position="65"/>
        <end position="89"/>
    </location>
</feature>
<dbReference type="PANTHER" id="PTHR21137">
    <property type="entry name" value="ODORANT RECEPTOR"/>
    <property type="match status" value="1"/>
</dbReference>
<protein>
    <recommendedName>
        <fullName evidence="10">Odorant receptor</fullName>
    </recommendedName>
</protein>
<dbReference type="GO" id="GO:0004984">
    <property type="term" value="F:olfactory receptor activity"/>
    <property type="evidence" value="ECO:0007669"/>
    <property type="project" value="InterPro"/>
</dbReference>
<evidence type="ECO:0000256" key="2">
    <source>
        <dbReference type="ARBA" id="ARBA00022475"/>
    </source>
</evidence>
<dbReference type="OrthoDB" id="8185860at2759"/>
<evidence type="ECO:0000256" key="6">
    <source>
        <dbReference type="ARBA" id="ARBA00022989"/>
    </source>
</evidence>
<evidence type="ECO:0000256" key="10">
    <source>
        <dbReference type="RuleBase" id="RU351113"/>
    </source>
</evidence>
<evidence type="ECO:0000256" key="5">
    <source>
        <dbReference type="ARBA" id="ARBA00022725"/>
    </source>
</evidence>
<evidence type="ECO:0000256" key="3">
    <source>
        <dbReference type="ARBA" id="ARBA00022606"/>
    </source>
</evidence>
<dbReference type="GO" id="GO:0005549">
    <property type="term" value="F:odorant binding"/>
    <property type="evidence" value="ECO:0007669"/>
    <property type="project" value="InterPro"/>
</dbReference>
<dbReference type="FunCoup" id="A0A158NGE8">
    <property type="interactions" value="93"/>
</dbReference>
<dbReference type="AlphaFoldDB" id="A0A158NGE8"/>
<dbReference type="KEGG" id="acep:105619696"/>
<evidence type="ECO:0000256" key="9">
    <source>
        <dbReference type="ARBA" id="ARBA00023224"/>
    </source>
</evidence>